<evidence type="ECO:0000256" key="5">
    <source>
        <dbReference type="ARBA" id="ARBA00022801"/>
    </source>
</evidence>
<keyword evidence="2" id="KW-0548">Nucleotidyltransferase</keyword>
<dbReference type="SUPFAM" id="SSF56672">
    <property type="entry name" value="DNA/RNA polymerases"/>
    <property type="match status" value="1"/>
</dbReference>
<evidence type="ECO:0000256" key="6">
    <source>
        <dbReference type="ARBA" id="ARBA00022918"/>
    </source>
</evidence>
<feature type="domain" description="Reverse transcriptase RNase H-like" evidence="7">
    <location>
        <begin position="12"/>
        <end position="86"/>
    </location>
</feature>
<evidence type="ECO:0000313" key="8">
    <source>
        <dbReference type="EMBL" id="KAK9400738.1"/>
    </source>
</evidence>
<proteinExistence type="predicted"/>
<keyword evidence="9" id="KW-1185">Reference proteome</keyword>
<dbReference type="AlphaFoldDB" id="A0AAW1BFA8"/>
<sequence length="96" mass="10889">MLKGSIFREPNRITLMTDASLFGWGAHLGTQIAQGQWNQEDLTHNINWLELRAIHLALHQFSHLVTRRHVLVLTDNVAAKAHVNKEGGKRSAELMQ</sequence>
<dbReference type="CDD" id="cd09275">
    <property type="entry name" value="RNase_HI_RT_DIRS1"/>
    <property type="match status" value="1"/>
</dbReference>
<dbReference type="InterPro" id="IPR041373">
    <property type="entry name" value="RT_RNaseH"/>
</dbReference>
<evidence type="ECO:0000313" key="9">
    <source>
        <dbReference type="Proteomes" id="UP001474421"/>
    </source>
</evidence>
<protein>
    <recommendedName>
        <fullName evidence="7">Reverse transcriptase RNase H-like domain-containing protein</fullName>
    </recommendedName>
</protein>
<organism evidence="8 9">
    <name type="scientific">Crotalus adamanteus</name>
    <name type="common">Eastern diamondback rattlesnake</name>
    <dbReference type="NCBI Taxonomy" id="8729"/>
    <lineage>
        <taxon>Eukaryota</taxon>
        <taxon>Metazoa</taxon>
        <taxon>Chordata</taxon>
        <taxon>Craniata</taxon>
        <taxon>Vertebrata</taxon>
        <taxon>Euteleostomi</taxon>
        <taxon>Lepidosauria</taxon>
        <taxon>Squamata</taxon>
        <taxon>Bifurcata</taxon>
        <taxon>Unidentata</taxon>
        <taxon>Episquamata</taxon>
        <taxon>Toxicofera</taxon>
        <taxon>Serpentes</taxon>
        <taxon>Colubroidea</taxon>
        <taxon>Viperidae</taxon>
        <taxon>Crotalinae</taxon>
        <taxon>Crotalus</taxon>
    </lineage>
</organism>
<gene>
    <name evidence="8" type="ORF">NXF25_011452</name>
</gene>
<dbReference type="Pfam" id="PF17917">
    <property type="entry name" value="RT_RNaseH"/>
    <property type="match status" value="1"/>
</dbReference>
<evidence type="ECO:0000256" key="1">
    <source>
        <dbReference type="ARBA" id="ARBA00022679"/>
    </source>
</evidence>
<comment type="caution">
    <text evidence="8">The sequence shown here is derived from an EMBL/GenBank/DDBJ whole genome shotgun (WGS) entry which is preliminary data.</text>
</comment>
<dbReference type="GO" id="GO:0003964">
    <property type="term" value="F:RNA-directed DNA polymerase activity"/>
    <property type="evidence" value="ECO:0007669"/>
    <property type="project" value="UniProtKB-KW"/>
</dbReference>
<name>A0AAW1BFA8_CROAD</name>
<keyword evidence="1" id="KW-0808">Transferase</keyword>
<dbReference type="GO" id="GO:0004519">
    <property type="term" value="F:endonuclease activity"/>
    <property type="evidence" value="ECO:0007669"/>
    <property type="project" value="UniProtKB-KW"/>
</dbReference>
<keyword evidence="3" id="KW-0540">Nuclease</keyword>
<keyword evidence="6" id="KW-0695">RNA-directed DNA polymerase</keyword>
<dbReference type="EMBL" id="JAOTOJ010000005">
    <property type="protein sequence ID" value="KAK9400738.1"/>
    <property type="molecule type" value="Genomic_DNA"/>
</dbReference>
<accession>A0AAW1BFA8</accession>
<evidence type="ECO:0000259" key="7">
    <source>
        <dbReference type="Pfam" id="PF17917"/>
    </source>
</evidence>
<reference evidence="8 9" key="1">
    <citation type="journal article" date="2024" name="Proc. Natl. Acad. Sci. U.S.A.">
        <title>The genetic regulatory architecture and epigenomic basis for age-related changes in rattlesnake venom.</title>
        <authorList>
            <person name="Hogan M.P."/>
            <person name="Holding M.L."/>
            <person name="Nystrom G.S."/>
            <person name="Colston T.J."/>
            <person name="Bartlett D.A."/>
            <person name="Mason A.J."/>
            <person name="Ellsworth S.A."/>
            <person name="Rautsaw R.M."/>
            <person name="Lawrence K.C."/>
            <person name="Strickland J.L."/>
            <person name="He B."/>
            <person name="Fraser P."/>
            <person name="Margres M.J."/>
            <person name="Gilbert D.M."/>
            <person name="Gibbs H.L."/>
            <person name="Parkinson C.L."/>
            <person name="Rokyta D.R."/>
        </authorList>
    </citation>
    <scope>NUCLEOTIDE SEQUENCE [LARGE SCALE GENOMIC DNA]</scope>
    <source>
        <strain evidence="8">DRR0105</strain>
    </source>
</reference>
<dbReference type="Proteomes" id="UP001474421">
    <property type="component" value="Unassembled WGS sequence"/>
</dbReference>
<evidence type="ECO:0000256" key="2">
    <source>
        <dbReference type="ARBA" id="ARBA00022695"/>
    </source>
</evidence>
<dbReference type="InterPro" id="IPR043502">
    <property type="entry name" value="DNA/RNA_pol_sf"/>
</dbReference>
<evidence type="ECO:0000256" key="3">
    <source>
        <dbReference type="ARBA" id="ARBA00022722"/>
    </source>
</evidence>
<keyword evidence="4" id="KW-0255">Endonuclease</keyword>
<keyword evidence="5" id="KW-0378">Hydrolase</keyword>
<dbReference type="GO" id="GO:0016787">
    <property type="term" value="F:hydrolase activity"/>
    <property type="evidence" value="ECO:0007669"/>
    <property type="project" value="UniProtKB-KW"/>
</dbReference>
<evidence type="ECO:0000256" key="4">
    <source>
        <dbReference type="ARBA" id="ARBA00022759"/>
    </source>
</evidence>